<dbReference type="OrthoDB" id="145878at2157"/>
<evidence type="ECO:0000256" key="2">
    <source>
        <dbReference type="SAM" id="Phobius"/>
    </source>
</evidence>
<proteinExistence type="predicted"/>
<dbReference type="SMART" id="SM00564">
    <property type="entry name" value="PQQ"/>
    <property type="match status" value="8"/>
</dbReference>
<reference evidence="4 5" key="1">
    <citation type="submission" date="2019-12" db="EMBL/GenBank/DDBJ databases">
        <title>Isolation and characterization of three novel carbon monoxide-oxidizing members of Halobacteria from salione crusts and soils.</title>
        <authorList>
            <person name="Myers M.R."/>
            <person name="King G.M."/>
        </authorList>
    </citation>
    <scope>NUCLEOTIDE SEQUENCE [LARGE SCALE GENOMIC DNA]</scope>
    <source>
        <strain evidence="4 5">WSH3</strain>
    </source>
</reference>
<dbReference type="Gene3D" id="2.130.10.10">
    <property type="entry name" value="YVTN repeat-like/Quinoprotein amine dehydrogenase"/>
    <property type="match status" value="2"/>
</dbReference>
<keyword evidence="2" id="KW-0472">Membrane</keyword>
<evidence type="ECO:0000256" key="1">
    <source>
        <dbReference type="SAM" id="MobiDB-lite"/>
    </source>
</evidence>
<evidence type="ECO:0000313" key="4">
    <source>
        <dbReference type="EMBL" id="MXR50476.1"/>
    </source>
</evidence>
<feature type="domain" description="Pyrrolo-quinoline quinone repeat" evidence="3">
    <location>
        <begin position="64"/>
        <end position="284"/>
    </location>
</feature>
<accession>A0A6B0T2L5</accession>
<dbReference type="InterPro" id="IPR006311">
    <property type="entry name" value="TAT_signal"/>
</dbReference>
<dbReference type="InterPro" id="IPR015943">
    <property type="entry name" value="WD40/YVTN_repeat-like_dom_sf"/>
</dbReference>
<dbReference type="PROSITE" id="PS51318">
    <property type="entry name" value="TAT"/>
    <property type="match status" value="1"/>
</dbReference>
<dbReference type="InterPro" id="IPR011047">
    <property type="entry name" value="Quinoprotein_ADH-like_sf"/>
</dbReference>
<evidence type="ECO:0000313" key="5">
    <source>
        <dbReference type="Proteomes" id="UP000466535"/>
    </source>
</evidence>
<feature type="region of interest" description="Disordered" evidence="1">
    <location>
        <begin position="40"/>
        <end position="60"/>
    </location>
</feature>
<dbReference type="PANTHER" id="PTHR34512">
    <property type="entry name" value="CELL SURFACE PROTEIN"/>
    <property type="match status" value="1"/>
</dbReference>
<feature type="compositionally biased region" description="Polar residues" evidence="1">
    <location>
        <begin position="48"/>
        <end position="60"/>
    </location>
</feature>
<dbReference type="InterPro" id="IPR018391">
    <property type="entry name" value="PQQ_b-propeller_rpt"/>
</dbReference>
<gene>
    <name evidence="4" type="ORF">GRX03_02495</name>
</gene>
<dbReference type="RefSeq" id="WP_159762603.1">
    <property type="nucleotide sequence ID" value="NZ_WUUT01000001.1"/>
</dbReference>
<dbReference type="AlphaFoldDB" id="A0A6B0T2L5"/>
<feature type="transmembrane region" description="Helical" evidence="2">
    <location>
        <begin position="423"/>
        <end position="447"/>
    </location>
</feature>
<protein>
    <submittedName>
        <fullName evidence="4">PQQ-binding-like beta-propeller repeat protein</fullName>
    </submittedName>
</protein>
<dbReference type="SUPFAM" id="SSF50998">
    <property type="entry name" value="Quinoprotein alcohol dehydrogenase-like"/>
    <property type="match status" value="2"/>
</dbReference>
<dbReference type="InterPro" id="IPR002372">
    <property type="entry name" value="PQQ_rpt_dom"/>
</dbReference>
<keyword evidence="2" id="KW-0812">Transmembrane</keyword>
<dbReference type="Pfam" id="PF13360">
    <property type="entry name" value="PQQ_2"/>
    <property type="match status" value="2"/>
</dbReference>
<dbReference type="PANTHER" id="PTHR34512:SF30">
    <property type="entry name" value="OUTER MEMBRANE PROTEIN ASSEMBLY FACTOR BAMB"/>
    <property type="match status" value="1"/>
</dbReference>
<dbReference type="EMBL" id="WUUT01000001">
    <property type="protein sequence ID" value="MXR50476.1"/>
    <property type="molecule type" value="Genomic_DNA"/>
</dbReference>
<comment type="caution">
    <text evidence="4">The sequence shown here is derived from an EMBL/GenBank/DDBJ whole genome shotgun (WGS) entry which is preliminary data.</text>
</comment>
<feature type="domain" description="Pyrrolo-quinoline quinone repeat" evidence="3">
    <location>
        <begin position="307"/>
        <end position="393"/>
    </location>
</feature>
<organism evidence="4 5">
    <name type="scientific">Halovenus carboxidivorans</name>
    <dbReference type="NCBI Taxonomy" id="2692199"/>
    <lineage>
        <taxon>Archaea</taxon>
        <taxon>Methanobacteriati</taxon>
        <taxon>Methanobacteriota</taxon>
        <taxon>Stenosarchaea group</taxon>
        <taxon>Halobacteria</taxon>
        <taxon>Halobacteriales</taxon>
        <taxon>Haloarculaceae</taxon>
        <taxon>Halovenus</taxon>
    </lineage>
</organism>
<dbReference type="Proteomes" id="UP000466535">
    <property type="component" value="Unassembled WGS sequence"/>
</dbReference>
<evidence type="ECO:0000259" key="3">
    <source>
        <dbReference type="Pfam" id="PF13360"/>
    </source>
</evidence>
<keyword evidence="5" id="KW-1185">Reference proteome</keyword>
<name>A0A6B0T2L5_9EURY</name>
<sequence>MDSGCTRRELLGTIGTAAVGAAVADGVSAQQSTAEEWPTFGYDRTHTGHNPNGTGVTENPGGSWQYLDAEEAYRASVAVSDGVVYAANRDGNLYAVDATTGELVDGWPVGLGAPSEAPPTVADGTVYVGNESGTVRAIDTDTAELQWRFDTERAVRGAPVVYDGTVYATSTDGSVYAIDAEAGSELWTFDTGEQTTDDVEIRGGPAVVTDGGVTVYAANTGGLVYALTETESGVEEKWERIVPNGQIQTTPVVANGSVYVTAVQSAAGFVYALDSANGQQEWTYETGGAIVAAPAATSNYVYVGARDQFLHAVDVNSGEEQWRFDTGRQINSTPAVVDGTVYVTNFGNDVFALTTEGDERWSTELLGTISASPAVAGGRLYIGSENSGLYALESGADVTLSPGTTTNSTVEDSPLGTPETSPFGFLVLPAAAVTFFGVLAGGLYVLFTSDWAKQFEVEEAPIEKLYEDEEEEPDMPGFDRRSETEVWSVIVGDVISRAEHSETVAREDVIVKKYVDDTLDAPVTAYEIESARDDPVQITISEPVLGEADALADQPLNEGWRLGERLTFEATVAPGETVRTMVGRPDTPEDGLDGLLERPEVGIDSNETDEK</sequence>
<keyword evidence="2" id="KW-1133">Transmembrane helix</keyword>
<feature type="region of interest" description="Disordered" evidence="1">
    <location>
        <begin position="582"/>
        <end position="611"/>
    </location>
</feature>